<comment type="caution">
    <text evidence="1">The sequence shown here is derived from an EMBL/GenBank/DDBJ whole genome shotgun (WGS) entry which is preliminary data.</text>
</comment>
<proteinExistence type="predicted"/>
<gene>
    <name evidence="1" type="ORF">LCGC14_0601880</name>
</gene>
<dbReference type="EMBL" id="LAZR01000969">
    <property type="protein sequence ID" value="KKN53491.1"/>
    <property type="molecule type" value="Genomic_DNA"/>
</dbReference>
<evidence type="ECO:0000313" key="1">
    <source>
        <dbReference type="EMBL" id="KKN53491.1"/>
    </source>
</evidence>
<sequence length="151" mass="16734">MSLGTSMIQARKVYADGITSSIELSRMFKVSPGTINLWKELYDFEGYTNRKMSMLAEVAVDEVTSKETEIPTALNLLKTQLLFAVREGDIPFNNIGEVKQLIETMHLVEGKPTSITLTLDDALDKKKLSDMTGPEVLVMATRYVDDGVAKA</sequence>
<reference evidence="1" key="1">
    <citation type="journal article" date="2015" name="Nature">
        <title>Complex archaea that bridge the gap between prokaryotes and eukaryotes.</title>
        <authorList>
            <person name="Spang A."/>
            <person name="Saw J.H."/>
            <person name="Jorgensen S.L."/>
            <person name="Zaremba-Niedzwiedzka K."/>
            <person name="Martijn J."/>
            <person name="Lind A.E."/>
            <person name="van Eijk R."/>
            <person name="Schleper C."/>
            <person name="Guy L."/>
            <person name="Ettema T.J."/>
        </authorList>
    </citation>
    <scope>NUCLEOTIDE SEQUENCE</scope>
</reference>
<name>A0A0F9TWE2_9ZZZZ</name>
<protein>
    <submittedName>
        <fullName evidence="1">Uncharacterized protein</fullName>
    </submittedName>
</protein>
<accession>A0A0F9TWE2</accession>
<organism evidence="1">
    <name type="scientific">marine sediment metagenome</name>
    <dbReference type="NCBI Taxonomy" id="412755"/>
    <lineage>
        <taxon>unclassified sequences</taxon>
        <taxon>metagenomes</taxon>
        <taxon>ecological metagenomes</taxon>
    </lineage>
</organism>
<dbReference type="AlphaFoldDB" id="A0A0F9TWE2"/>